<feature type="compositionally biased region" description="Basic and acidic residues" evidence="1">
    <location>
        <begin position="232"/>
        <end position="247"/>
    </location>
</feature>
<protein>
    <recommendedName>
        <fullName evidence="4">Zinc knuckle-domain-containing protein</fullName>
    </recommendedName>
</protein>
<accession>A0A9Q8QIY7</accession>
<feature type="compositionally biased region" description="Low complexity" evidence="1">
    <location>
        <begin position="158"/>
        <end position="169"/>
    </location>
</feature>
<feature type="compositionally biased region" description="Basic and acidic residues" evidence="1">
    <location>
        <begin position="69"/>
        <end position="94"/>
    </location>
</feature>
<gene>
    <name evidence="2" type="ORF">JDV02_006731</name>
</gene>
<keyword evidence="3" id="KW-1185">Reference proteome</keyword>
<dbReference type="OrthoDB" id="437973at2759"/>
<organism evidence="2 3">
    <name type="scientific">Purpureocillium takamizusanense</name>
    <dbReference type="NCBI Taxonomy" id="2060973"/>
    <lineage>
        <taxon>Eukaryota</taxon>
        <taxon>Fungi</taxon>
        <taxon>Dikarya</taxon>
        <taxon>Ascomycota</taxon>
        <taxon>Pezizomycotina</taxon>
        <taxon>Sordariomycetes</taxon>
        <taxon>Hypocreomycetidae</taxon>
        <taxon>Hypocreales</taxon>
        <taxon>Ophiocordycipitaceae</taxon>
        <taxon>Purpureocillium</taxon>
    </lineage>
</organism>
<dbReference type="EMBL" id="CP086359">
    <property type="protein sequence ID" value="UNI20663.1"/>
    <property type="molecule type" value="Genomic_DNA"/>
</dbReference>
<dbReference type="KEGG" id="ptkz:JDV02_006731"/>
<evidence type="ECO:0000313" key="2">
    <source>
        <dbReference type="EMBL" id="UNI20663.1"/>
    </source>
</evidence>
<dbReference type="GeneID" id="72068680"/>
<dbReference type="Proteomes" id="UP000829364">
    <property type="component" value="Chromosome 6"/>
</dbReference>
<reference evidence="2" key="1">
    <citation type="submission" date="2021-11" db="EMBL/GenBank/DDBJ databases">
        <title>Purpureocillium_takamizusanense_genome.</title>
        <authorList>
            <person name="Nguyen N.-H."/>
        </authorList>
    </citation>
    <scope>NUCLEOTIDE SEQUENCE</scope>
    <source>
        <strain evidence="2">PT3</strain>
    </source>
</reference>
<evidence type="ECO:0008006" key="4">
    <source>
        <dbReference type="Google" id="ProtNLM"/>
    </source>
</evidence>
<sequence length="288" mass="32561">MFSRGRSGPSRSTPANVLCQKCLKRGHYSYECKASTQERPYVARPSRSQQLRNPKLQPKLANTSLEPIEQPKKGIADQELAKREAERERKRERDERDDELLNSPKRQRSASLGSVSTVSTRSSRRSESPGRRPRSPTPERRKPVSDLKAQDRARPRARSYSSSGSYSRSPSPPPRKREPPLARNSRSPTPEKSGRPYRVRDDDSRPRARRESVKSRDSAGPPPRRQYYSKSPEPEPRRGGERGRRDPSPSSGYKAGGRTQAPEPPRERSLSPFSKRLALTRGMQGGGR</sequence>
<name>A0A9Q8QIY7_9HYPO</name>
<evidence type="ECO:0000313" key="3">
    <source>
        <dbReference type="Proteomes" id="UP000829364"/>
    </source>
</evidence>
<feature type="compositionally biased region" description="Basic and acidic residues" evidence="1">
    <location>
        <begin position="137"/>
        <end position="154"/>
    </location>
</feature>
<feature type="compositionally biased region" description="Basic and acidic residues" evidence="1">
    <location>
        <begin position="192"/>
        <end position="217"/>
    </location>
</feature>
<proteinExistence type="predicted"/>
<dbReference type="AlphaFoldDB" id="A0A9Q8QIY7"/>
<dbReference type="Pfam" id="PF13917">
    <property type="entry name" value="zf-CCHC_3"/>
    <property type="match status" value="1"/>
</dbReference>
<feature type="region of interest" description="Disordered" evidence="1">
    <location>
        <begin position="35"/>
        <end position="288"/>
    </location>
</feature>
<dbReference type="RefSeq" id="XP_047844144.1">
    <property type="nucleotide sequence ID" value="XM_047988152.1"/>
</dbReference>
<evidence type="ECO:0000256" key="1">
    <source>
        <dbReference type="SAM" id="MobiDB-lite"/>
    </source>
</evidence>